<keyword evidence="3" id="KW-1185">Reference proteome</keyword>
<protein>
    <submittedName>
        <fullName evidence="2">DUF4123 domain-containing protein</fullName>
    </submittedName>
</protein>
<evidence type="ECO:0000259" key="1">
    <source>
        <dbReference type="Pfam" id="PF13503"/>
    </source>
</evidence>
<evidence type="ECO:0000313" key="2">
    <source>
        <dbReference type="EMBL" id="TQV84275.1"/>
    </source>
</evidence>
<dbReference type="InterPro" id="IPR025391">
    <property type="entry name" value="DUF4123"/>
</dbReference>
<dbReference type="Proteomes" id="UP000319732">
    <property type="component" value="Unassembled WGS sequence"/>
</dbReference>
<evidence type="ECO:0000313" key="3">
    <source>
        <dbReference type="Proteomes" id="UP000319732"/>
    </source>
</evidence>
<dbReference type="RefSeq" id="WP_142903354.1">
    <property type="nucleotide sequence ID" value="NZ_ML660089.1"/>
</dbReference>
<accession>A0A545U479</accession>
<dbReference type="AlphaFoldDB" id="A0A545U479"/>
<reference evidence="2 3" key="1">
    <citation type="submission" date="2019-06" db="EMBL/GenBank/DDBJ databases">
        <title>Whole genome sequence for Cellvibrionaceae sp. R142.</title>
        <authorList>
            <person name="Wang G."/>
        </authorList>
    </citation>
    <scope>NUCLEOTIDE SEQUENCE [LARGE SCALE GENOMIC DNA]</scope>
    <source>
        <strain evidence="2 3">R142</strain>
    </source>
</reference>
<name>A0A545U479_9GAMM</name>
<dbReference type="Pfam" id="PF13503">
    <property type="entry name" value="DUF4123"/>
    <property type="match status" value="1"/>
</dbReference>
<proteinExistence type="predicted"/>
<gene>
    <name evidence="2" type="ORF">FKG94_06355</name>
</gene>
<dbReference type="EMBL" id="VHSG01000006">
    <property type="protein sequence ID" value="TQV84275.1"/>
    <property type="molecule type" value="Genomic_DNA"/>
</dbReference>
<organism evidence="2 3">
    <name type="scientific">Exilibacterium tricleocarpae</name>
    <dbReference type="NCBI Taxonomy" id="2591008"/>
    <lineage>
        <taxon>Bacteria</taxon>
        <taxon>Pseudomonadati</taxon>
        <taxon>Pseudomonadota</taxon>
        <taxon>Gammaproteobacteria</taxon>
        <taxon>Cellvibrionales</taxon>
        <taxon>Cellvibrionaceae</taxon>
        <taxon>Exilibacterium</taxon>
    </lineage>
</organism>
<feature type="domain" description="DUF4123" evidence="1">
    <location>
        <begin position="20"/>
        <end position="135"/>
    </location>
</feature>
<comment type="caution">
    <text evidence="2">The sequence shown here is derived from an EMBL/GenBank/DDBJ whole genome shotgun (WGS) entry which is preliminary data.</text>
</comment>
<sequence>MVATPGFSSLQRACPGFKHHYALLDCAIDNCIYPAIKGSGHWHQCLYRNTDEVLEKVAPHVVSLKAGGFCDWLFSEGWGQSWGIYIASDKNLVEILRHFRQVNKVRGPGLENWLFRYYDPRILRDFLPSSDGTQQYLLMGSIGPLWMESEDGQYAVKFDRGPAQLRIENRDWEGVVSAQRQYPQVAGEGDASSILRIRQDQVQLLAKTAYRAFVRMLVGDMQRCYPKRLAAYDNTVLYRRIDQALQTFRSMGVKKRQDGYYCVEMCVLMGWDFMESASYGVIRRDFLENIALGDLSQRVEAAFQYCKDNVFNTEAPKLL</sequence>
<dbReference type="OrthoDB" id="7833020at2"/>